<evidence type="ECO:0000313" key="1">
    <source>
        <dbReference type="EMBL" id="MFD1294912.1"/>
    </source>
</evidence>
<comment type="caution">
    <text evidence="1">The sequence shown here is derived from an EMBL/GenBank/DDBJ whole genome shotgun (WGS) entry which is preliminary data.</text>
</comment>
<protein>
    <submittedName>
        <fullName evidence="1">Uncharacterized protein</fullName>
    </submittedName>
</protein>
<dbReference type="EMBL" id="JBHTMV010000009">
    <property type="protein sequence ID" value="MFD1294912.1"/>
    <property type="molecule type" value="Genomic_DNA"/>
</dbReference>
<accession>A0ABW3WSH7</accession>
<evidence type="ECO:0000313" key="2">
    <source>
        <dbReference type="Proteomes" id="UP001597241"/>
    </source>
</evidence>
<dbReference type="RefSeq" id="WP_386810319.1">
    <property type="nucleotide sequence ID" value="NZ_JBHTMV010000009.1"/>
</dbReference>
<keyword evidence="2" id="KW-1185">Reference proteome</keyword>
<sequence length="287" mass="32760">MHKKLEAELVSLAHSILQEKNIEDVNVLHEKARHIYEKLSVLKFVNANINEALIAVEAEDEVFSEAKNVEVENTMKVVPETVTIEETVDVVKEVTEEIVVEKVKETIEEVDEEISNVTETEKTNSEETAIEDKEVLTEAQVEAIFGNADEPIKDDVRDLQSTLFSLEDEFKDAISADVATDLFTKATKENPVVEEPKEPVAPKARSLNDTIFSSNLQVGLNDRIAFVKHLFEGSQEDFNRVLSQLNSFKTEAEAKEFLQDFVKLDYDWSEKEEYEARFMTIIERKFL</sequence>
<name>A0ABW3WSH7_9FLAO</name>
<reference evidence="2" key="1">
    <citation type="journal article" date="2019" name="Int. J. Syst. Evol. Microbiol.">
        <title>The Global Catalogue of Microorganisms (GCM) 10K type strain sequencing project: providing services to taxonomists for standard genome sequencing and annotation.</title>
        <authorList>
            <consortium name="The Broad Institute Genomics Platform"/>
            <consortium name="The Broad Institute Genome Sequencing Center for Infectious Disease"/>
            <person name="Wu L."/>
            <person name="Ma J."/>
        </authorList>
    </citation>
    <scope>NUCLEOTIDE SEQUENCE [LARGE SCALE GENOMIC DNA]</scope>
    <source>
        <strain evidence="2">CCUG 62221</strain>
    </source>
</reference>
<dbReference type="Proteomes" id="UP001597241">
    <property type="component" value="Unassembled WGS sequence"/>
</dbReference>
<proteinExistence type="predicted"/>
<gene>
    <name evidence="1" type="ORF">ACFQ5N_13800</name>
</gene>
<organism evidence="1 2">
    <name type="scientific">Lutibacter holmesii</name>
    <dbReference type="NCBI Taxonomy" id="1137985"/>
    <lineage>
        <taxon>Bacteria</taxon>
        <taxon>Pseudomonadati</taxon>
        <taxon>Bacteroidota</taxon>
        <taxon>Flavobacteriia</taxon>
        <taxon>Flavobacteriales</taxon>
        <taxon>Flavobacteriaceae</taxon>
        <taxon>Lutibacter</taxon>
    </lineage>
</organism>